<dbReference type="GO" id="GO:0030246">
    <property type="term" value="F:carbohydrate binding"/>
    <property type="evidence" value="ECO:0007669"/>
    <property type="project" value="UniProtKB-KW"/>
</dbReference>
<evidence type="ECO:0000256" key="2">
    <source>
        <dbReference type="ARBA" id="ARBA00023157"/>
    </source>
</evidence>
<keyword evidence="2" id="KW-1015">Disulfide bond</keyword>
<keyword evidence="1" id="KW-0430">Lectin</keyword>
<dbReference type="InterPro" id="IPR016187">
    <property type="entry name" value="CTDL_fold"/>
</dbReference>
<dbReference type="CDD" id="cd03590">
    <property type="entry name" value="CLECT_DC-SIGN_like"/>
    <property type="match status" value="1"/>
</dbReference>
<dbReference type="Proteomes" id="UP000504632">
    <property type="component" value="Chromosome 11"/>
</dbReference>
<gene>
    <name evidence="6" type="primary">LOC115823660</name>
</gene>
<dbReference type="PROSITE" id="PS50041">
    <property type="entry name" value="C_TYPE_LECTIN_2"/>
    <property type="match status" value="1"/>
</dbReference>
<dbReference type="OrthoDB" id="6133475at2759"/>
<reference evidence="5" key="1">
    <citation type="submission" date="2024-06" db="UniProtKB">
        <authorList>
            <consortium name="RefSeq"/>
        </authorList>
    </citation>
    <scope>NUCLEOTIDE SEQUENCE [LARGE SCALE GENOMIC DNA]</scope>
</reference>
<dbReference type="AlphaFoldDB" id="A0A6J2WDK6"/>
<feature type="domain" description="C-type lectin" evidence="4">
    <location>
        <begin position="61"/>
        <end position="182"/>
    </location>
</feature>
<evidence type="ECO:0000256" key="3">
    <source>
        <dbReference type="SAM" id="Coils"/>
    </source>
</evidence>
<dbReference type="GeneID" id="115823660"/>
<dbReference type="InterPro" id="IPR050111">
    <property type="entry name" value="C-type_lectin/snaclec_domain"/>
</dbReference>
<dbReference type="InterPro" id="IPR018378">
    <property type="entry name" value="C-type_lectin_CS"/>
</dbReference>
<evidence type="ECO:0000313" key="6">
    <source>
        <dbReference type="RefSeq" id="XP_030643555.1"/>
    </source>
</evidence>
<dbReference type="SUPFAM" id="SSF56436">
    <property type="entry name" value="C-type lectin-like"/>
    <property type="match status" value="1"/>
</dbReference>
<sequence length="187" mass="21891">MTEEKDNLQTIYHKAIDEIQKLQTKLRNLTEERDQLQRERDGLQSTVSQLEKHFKEGWRYFNSSLYYISTDTKTWNESRQDCIKRGADLVIINSREEQKFTSTEVKIRGSINAWIGLTDHVTDGVWKWVDGTALTTGYWREGEPNNSGPVRDEDCVGIDSDSEPLSSWNDMACSEEGYWMCEKRIFY</sequence>
<dbReference type="InParanoid" id="A0A6J2WDK6"/>
<keyword evidence="3" id="KW-0175">Coiled coil</keyword>
<proteinExistence type="predicted"/>
<evidence type="ECO:0000313" key="5">
    <source>
        <dbReference type="Proteomes" id="UP000504632"/>
    </source>
</evidence>
<accession>A0A6J2WDK6</accession>
<dbReference type="Pfam" id="PF00059">
    <property type="entry name" value="Lectin_C"/>
    <property type="match status" value="1"/>
</dbReference>
<dbReference type="InterPro" id="IPR033989">
    <property type="entry name" value="CD209-like_CTLD"/>
</dbReference>
<name>A0A6J2WDK6_CHACN</name>
<dbReference type="Gene3D" id="1.20.5.400">
    <property type="match status" value="1"/>
</dbReference>
<evidence type="ECO:0000256" key="1">
    <source>
        <dbReference type="ARBA" id="ARBA00022734"/>
    </source>
</evidence>
<feature type="coiled-coil region" evidence="3">
    <location>
        <begin position="5"/>
        <end position="53"/>
    </location>
</feature>
<protein>
    <submittedName>
        <fullName evidence="6">C-type lectin domain family 4 member M-like</fullName>
    </submittedName>
</protein>
<reference evidence="6" key="2">
    <citation type="submission" date="2025-08" db="UniProtKB">
        <authorList>
            <consortium name="RefSeq"/>
        </authorList>
    </citation>
    <scope>IDENTIFICATION</scope>
</reference>
<dbReference type="InterPro" id="IPR001304">
    <property type="entry name" value="C-type_lectin-like"/>
</dbReference>
<keyword evidence="5" id="KW-1185">Reference proteome</keyword>
<organism evidence="5 6">
    <name type="scientific">Chanos chanos</name>
    <name type="common">Milkfish</name>
    <name type="synonym">Mugil chanos</name>
    <dbReference type="NCBI Taxonomy" id="29144"/>
    <lineage>
        <taxon>Eukaryota</taxon>
        <taxon>Metazoa</taxon>
        <taxon>Chordata</taxon>
        <taxon>Craniata</taxon>
        <taxon>Vertebrata</taxon>
        <taxon>Euteleostomi</taxon>
        <taxon>Actinopterygii</taxon>
        <taxon>Neopterygii</taxon>
        <taxon>Teleostei</taxon>
        <taxon>Ostariophysi</taxon>
        <taxon>Gonorynchiformes</taxon>
        <taxon>Chanidae</taxon>
        <taxon>Chanos</taxon>
    </lineage>
</organism>
<dbReference type="Gene3D" id="3.10.100.10">
    <property type="entry name" value="Mannose-Binding Protein A, subunit A"/>
    <property type="match status" value="1"/>
</dbReference>
<dbReference type="PROSITE" id="PS00615">
    <property type="entry name" value="C_TYPE_LECTIN_1"/>
    <property type="match status" value="1"/>
</dbReference>
<evidence type="ECO:0000259" key="4">
    <source>
        <dbReference type="PROSITE" id="PS50041"/>
    </source>
</evidence>
<dbReference type="InterPro" id="IPR016186">
    <property type="entry name" value="C-type_lectin-like/link_sf"/>
</dbReference>
<dbReference type="SMART" id="SM00034">
    <property type="entry name" value="CLECT"/>
    <property type="match status" value="1"/>
</dbReference>
<dbReference type="PANTHER" id="PTHR22803">
    <property type="entry name" value="MANNOSE, PHOSPHOLIPASE, LECTIN RECEPTOR RELATED"/>
    <property type="match status" value="1"/>
</dbReference>
<dbReference type="RefSeq" id="XP_030643555.1">
    <property type="nucleotide sequence ID" value="XM_030787695.1"/>
</dbReference>